<dbReference type="Proteomes" id="UP000323521">
    <property type="component" value="Chromosome"/>
</dbReference>
<feature type="transmembrane region" description="Helical" evidence="6">
    <location>
        <begin position="71"/>
        <end position="91"/>
    </location>
</feature>
<dbReference type="AlphaFoldDB" id="A0A3G1KY88"/>
<feature type="domain" description="ABC transmembrane type-1" evidence="7">
    <location>
        <begin position="177"/>
        <end position="372"/>
    </location>
</feature>
<dbReference type="EMBL" id="CP017634">
    <property type="protein sequence ID" value="ATW27454.1"/>
    <property type="molecule type" value="Genomic_DNA"/>
</dbReference>
<dbReference type="SUPFAM" id="SSF161098">
    <property type="entry name" value="MetI-like"/>
    <property type="match status" value="1"/>
</dbReference>
<keyword evidence="3 6" id="KW-0812">Transmembrane</keyword>
<keyword evidence="2 6" id="KW-0813">Transport</keyword>
<dbReference type="PANTHER" id="PTHR30177">
    <property type="entry name" value="GLYCINE BETAINE/L-PROLINE TRANSPORT SYSTEM PERMEASE PROTEIN PROW"/>
    <property type="match status" value="1"/>
</dbReference>
<evidence type="ECO:0000256" key="6">
    <source>
        <dbReference type="RuleBase" id="RU363032"/>
    </source>
</evidence>
<evidence type="ECO:0000313" key="8">
    <source>
        <dbReference type="EMBL" id="ATW27454.1"/>
    </source>
</evidence>
<keyword evidence="4 6" id="KW-1133">Transmembrane helix</keyword>
<name>A0A3G1KY88_FORW1</name>
<proteinExistence type="inferred from homology"/>
<accession>A0A3G1KY88</accession>
<dbReference type="CDD" id="cd06261">
    <property type="entry name" value="TM_PBP2"/>
    <property type="match status" value="1"/>
</dbReference>
<evidence type="ECO:0000256" key="2">
    <source>
        <dbReference type="ARBA" id="ARBA00022448"/>
    </source>
</evidence>
<comment type="similarity">
    <text evidence="6">Belongs to the binding-protein-dependent transport system permease family.</text>
</comment>
<dbReference type="Pfam" id="PF00528">
    <property type="entry name" value="BPD_transp_1"/>
    <property type="match status" value="1"/>
</dbReference>
<dbReference type="InterPro" id="IPR035906">
    <property type="entry name" value="MetI-like_sf"/>
</dbReference>
<dbReference type="GO" id="GO:0031460">
    <property type="term" value="P:glycine betaine transport"/>
    <property type="evidence" value="ECO:0007669"/>
    <property type="project" value="TreeGrafter"/>
</dbReference>
<dbReference type="RefSeq" id="WP_148136818.1">
    <property type="nucleotide sequence ID" value="NZ_CP017634.1"/>
</dbReference>
<dbReference type="KEGG" id="fwa:DCMF_24295"/>
<dbReference type="OrthoDB" id="34174at2"/>
<dbReference type="InterPro" id="IPR051204">
    <property type="entry name" value="ABC_transp_perm/SBD"/>
</dbReference>
<feature type="transmembrane region" description="Helical" evidence="6">
    <location>
        <begin position="103"/>
        <end position="123"/>
    </location>
</feature>
<organism evidence="8 9">
    <name type="scientific">Formimonas warabiya</name>
    <dbReference type="NCBI Taxonomy" id="1761012"/>
    <lineage>
        <taxon>Bacteria</taxon>
        <taxon>Bacillati</taxon>
        <taxon>Bacillota</taxon>
        <taxon>Clostridia</taxon>
        <taxon>Eubacteriales</taxon>
        <taxon>Peptococcaceae</taxon>
        <taxon>Candidatus Formimonas</taxon>
    </lineage>
</organism>
<evidence type="ECO:0000256" key="5">
    <source>
        <dbReference type="ARBA" id="ARBA00023136"/>
    </source>
</evidence>
<evidence type="ECO:0000256" key="3">
    <source>
        <dbReference type="ARBA" id="ARBA00022692"/>
    </source>
</evidence>
<evidence type="ECO:0000256" key="4">
    <source>
        <dbReference type="ARBA" id="ARBA00022989"/>
    </source>
</evidence>
<reference evidence="8 9" key="1">
    <citation type="submission" date="2016-10" db="EMBL/GenBank/DDBJ databases">
        <title>Complete Genome Sequence of Peptococcaceae strain DCMF.</title>
        <authorList>
            <person name="Edwards R.J."/>
            <person name="Holland S.I."/>
            <person name="Deshpande N.P."/>
            <person name="Wong Y.K."/>
            <person name="Ertan H."/>
            <person name="Manefield M."/>
            <person name="Russell T.L."/>
            <person name="Lee M.J."/>
        </authorList>
    </citation>
    <scope>NUCLEOTIDE SEQUENCE [LARGE SCALE GENOMIC DNA]</scope>
    <source>
        <strain evidence="8 9">DCMF</strain>
    </source>
</reference>
<dbReference type="Gene3D" id="1.10.3720.10">
    <property type="entry name" value="MetI-like"/>
    <property type="match status" value="1"/>
</dbReference>
<evidence type="ECO:0000313" key="9">
    <source>
        <dbReference type="Proteomes" id="UP000323521"/>
    </source>
</evidence>
<feature type="transmembrane region" description="Helical" evidence="6">
    <location>
        <begin position="177"/>
        <end position="203"/>
    </location>
</feature>
<feature type="transmembrane region" description="Helical" evidence="6">
    <location>
        <begin position="307"/>
        <end position="333"/>
    </location>
</feature>
<feature type="transmembrane region" description="Helical" evidence="6">
    <location>
        <begin position="353"/>
        <end position="372"/>
    </location>
</feature>
<dbReference type="InterPro" id="IPR000515">
    <property type="entry name" value="MetI-like"/>
</dbReference>
<dbReference type="GO" id="GO:0055085">
    <property type="term" value="P:transmembrane transport"/>
    <property type="evidence" value="ECO:0007669"/>
    <property type="project" value="InterPro"/>
</dbReference>
<feature type="transmembrane region" description="Helical" evidence="6">
    <location>
        <begin position="135"/>
        <end position="157"/>
    </location>
</feature>
<keyword evidence="9" id="KW-1185">Reference proteome</keyword>
<dbReference type="GO" id="GO:0005886">
    <property type="term" value="C:plasma membrane"/>
    <property type="evidence" value="ECO:0007669"/>
    <property type="project" value="UniProtKB-SubCell"/>
</dbReference>
<keyword evidence="5 6" id="KW-0472">Membrane</keyword>
<comment type="subcellular location">
    <subcellularLocation>
        <location evidence="6">Cell membrane</location>
        <topology evidence="6">Multi-pass membrane protein</topology>
    </subcellularLocation>
    <subcellularLocation>
        <location evidence="1">Membrane</location>
        <topology evidence="1">Multi-pass membrane protein</topology>
    </subcellularLocation>
</comment>
<sequence>MKRWDFVSFLSSCLLLASFFLPNYLNFRNSRISSPQALSVQDCFGALFWWGFAAIALLFVFSFIKKNNQVLNAVTGLFAGIFMGLLFYWVARSPDHIPYQVSGNARISLGAGFILTIVALNCVMIKCNQFIKISWLRMLVGGTGWLCVAIFLVTGQLDTYSIMKEYLGVKNQFWRDAWHHLVLSLTVLLTSVLVGLPLGYWCFKSSLTDKIMLVGLNITETIPAMALFAVLRIPFSALGNHFAFLKDLGIGGYGIAPAFGALFLYALYLIIHNVRAAFLSIDGNYIENAYAMGMTSRGVFWKVRMPMALPIILSGIRIAFISTLIGAALASYVGGGGLGVYIVNGINSLAMDMLLLGVIPIFVMTIVADYLLRFLINHSFPKRGVAGHDCVTGGM</sequence>
<dbReference type="PROSITE" id="PS50928">
    <property type="entry name" value="ABC_TM1"/>
    <property type="match status" value="1"/>
</dbReference>
<evidence type="ECO:0000259" key="7">
    <source>
        <dbReference type="PROSITE" id="PS50928"/>
    </source>
</evidence>
<gene>
    <name evidence="8" type="ORF">DCMF_24295</name>
</gene>
<feature type="transmembrane region" description="Helical" evidence="6">
    <location>
        <begin position="44"/>
        <end position="64"/>
    </location>
</feature>
<feature type="transmembrane region" description="Helical" evidence="6">
    <location>
        <begin position="250"/>
        <end position="271"/>
    </location>
</feature>
<protein>
    <recommendedName>
        <fullName evidence="7">ABC transmembrane type-1 domain-containing protein</fullName>
    </recommendedName>
</protein>
<dbReference type="PANTHER" id="PTHR30177:SF30">
    <property type="entry name" value="GLYCINE BETAINE UPTAKE SYSTEM PERMEASE PROTEIN YEHY"/>
    <property type="match status" value="1"/>
</dbReference>
<evidence type="ECO:0000256" key="1">
    <source>
        <dbReference type="ARBA" id="ARBA00004141"/>
    </source>
</evidence>